<evidence type="ECO:0000313" key="13">
    <source>
        <dbReference type="Proteomes" id="UP000810292"/>
    </source>
</evidence>
<evidence type="ECO:0000259" key="10">
    <source>
        <dbReference type="Pfam" id="PF02449"/>
    </source>
</evidence>
<feature type="binding site" evidence="9">
    <location>
        <position position="161"/>
    </location>
    <ligand>
        <name>Zn(2+)</name>
        <dbReference type="ChEBI" id="CHEBI:29105"/>
    </ligand>
</feature>
<dbReference type="Gene3D" id="3.20.20.80">
    <property type="entry name" value="Glycosidases"/>
    <property type="match status" value="1"/>
</dbReference>
<evidence type="ECO:0000256" key="7">
    <source>
        <dbReference type="PIRSR" id="PIRSR001084-1"/>
    </source>
</evidence>
<dbReference type="GO" id="GO:0046872">
    <property type="term" value="F:metal ion binding"/>
    <property type="evidence" value="ECO:0007669"/>
    <property type="project" value="UniProtKB-KW"/>
</dbReference>
<gene>
    <name evidence="12" type="ORF">IAA72_07725</name>
</gene>
<dbReference type="PANTHER" id="PTHR36447:SF1">
    <property type="entry name" value="BETA-GALACTOSIDASE GANA"/>
    <property type="match status" value="1"/>
</dbReference>
<proteinExistence type="inferred from homology"/>
<evidence type="ECO:0000256" key="9">
    <source>
        <dbReference type="PIRSR" id="PIRSR001084-3"/>
    </source>
</evidence>
<dbReference type="Pfam" id="PF08532">
    <property type="entry name" value="Glyco_hydro_42M"/>
    <property type="match status" value="1"/>
</dbReference>
<dbReference type="Gene3D" id="3.40.50.880">
    <property type="match status" value="1"/>
</dbReference>
<dbReference type="CDD" id="cd03143">
    <property type="entry name" value="A4_beta-galactosidase_middle_domain"/>
    <property type="match status" value="1"/>
</dbReference>
<feature type="active site" description="Proton donor" evidence="7">
    <location>
        <position position="151"/>
    </location>
</feature>
<evidence type="ECO:0000256" key="4">
    <source>
        <dbReference type="ARBA" id="ARBA00022801"/>
    </source>
</evidence>
<keyword evidence="5 6" id="KW-0326">Glycosidase</keyword>
<evidence type="ECO:0000256" key="5">
    <source>
        <dbReference type="ARBA" id="ARBA00023295"/>
    </source>
</evidence>
<dbReference type="SUPFAM" id="SSF52317">
    <property type="entry name" value="Class I glutamine amidotransferase-like"/>
    <property type="match status" value="1"/>
</dbReference>
<feature type="binding site" evidence="9">
    <location>
        <position position="156"/>
    </location>
    <ligand>
        <name>Zn(2+)</name>
        <dbReference type="ChEBI" id="CHEBI:29105"/>
    </ligand>
</feature>
<dbReference type="InterPro" id="IPR013529">
    <property type="entry name" value="Glyco_hydro_42_N"/>
</dbReference>
<name>A0A9D9IBQ4_9SPIO</name>
<dbReference type="EMBL" id="JADIMF010000126">
    <property type="protein sequence ID" value="MBO8469657.1"/>
    <property type="molecule type" value="Genomic_DNA"/>
</dbReference>
<accession>A0A9D9IBQ4</accession>
<dbReference type="PIRSF" id="PIRSF001084">
    <property type="entry name" value="B-galactosidase"/>
    <property type="match status" value="1"/>
</dbReference>
<feature type="domain" description="Glycoside hydrolase family 42 N-terminal" evidence="10">
    <location>
        <begin position="13"/>
        <end position="385"/>
    </location>
</feature>
<comment type="similarity">
    <text evidence="2 6">Belongs to the glycosyl hydrolase 42 family.</text>
</comment>
<dbReference type="GO" id="GO:0009341">
    <property type="term" value="C:beta-galactosidase complex"/>
    <property type="evidence" value="ECO:0007669"/>
    <property type="project" value="InterPro"/>
</dbReference>
<dbReference type="InterPro" id="IPR017853">
    <property type="entry name" value="GH"/>
</dbReference>
<protein>
    <recommendedName>
        <fullName evidence="3 6">Beta-galactosidase</fullName>
        <shortName evidence="6">Beta-gal</shortName>
        <ecNumber evidence="3 6">3.2.1.23</ecNumber>
    </recommendedName>
</protein>
<dbReference type="SUPFAM" id="SSF51445">
    <property type="entry name" value="(Trans)glycosidases"/>
    <property type="match status" value="1"/>
</dbReference>
<feature type="binding site" evidence="8">
    <location>
        <position position="150"/>
    </location>
    <ligand>
        <name>substrate</name>
    </ligand>
</feature>
<feature type="domain" description="Beta-galactosidase trimerisation" evidence="11">
    <location>
        <begin position="399"/>
        <end position="608"/>
    </location>
</feature>
<dbReference type="InterPro" id="IPR013738">
    <property type="entry name" value="Beta_galactosidase_Trimer"/>
</dbReference>
<reference evidence="12" key="1">
    <citation type="submission" date="2020-10" db="EMBL/GenBank/DDBJ databases">
        <authorList>
            <person name="Gilroy R."/>
        </authorList>
    </citation>
    <scope>NUCLEOTIDE SEQUENCE</scope>
    <source>
        <strain evidence="12">14700</strain>
    </source>
</reference>
<dbReference type="GO" id="GO:0004565">
    <property type="term" value="F:beta-galactosidase activity"/>
    <property type="evidence" value="ECO:0007669"/>
    <property type="project" value="UniProtKB-EC"/>
</dbReference>
<feature type="binding site" evidence="8">
    <location>
        <position position="112"/>
    </location>
    <ligand>
        <name>substrate</name>
    </ligand>
</feature>
<feature type="binding site" evidence="9">
    <location>
        <position position="158"/>
    </location>
    <ligand>
        <name>Zn(2+)</name>
        <dbReference type="ChEBI" id="CHEBI:29105"/>
    </ligand>
</feature>
<feature type="active site" description="Nucleophile" evidence="7">
    <location>
        <position position="308"/>
    </location>
</feature>
<comment type="caution">
    <text evidence="12">The sequence shown here is derived from an EMBL/GenBank/DDBJ whole genome shotgun (WGS) entry which is preliminary data.</text>
</comment>
<evidence type="ECO:0000256" key="1">
    <source>
        <dbReference type="ARBA" id="ARBA00001412"/>
    </source>
</evidence>
<dbReference type="Proteomes" id="UP000810292">
    <property type="component" value="Unassembled WGS sequence"/>
</dbReference>
<feature type="binding site" evidence="8">
    <location>
        <position position="316"/>
    </location>
    <ligand>
        <name>substrate</name>
    </ligand>
</feature>
<reference evidence="12" key="2">
    <citation type="journal article" date="2021" name="PeerJ">
        <title>Extensive microbial diversity within the chicken gut microbiome revealed by metagenomics and culture.</title>
        <authorList>
            <person name="Gilroy R."/>
            <person name="Ravi A."/>
            <person name="Getino M."/>
            <person name="Pursley I."/>
            <person name="Horton D.L."/>
            <person name="Alikhan N.F."/>
            <person name="Baker D."/>
            <person name="Gharbi K."/>
            <person name="Hall N."/>
            <person name="Watson M."/>
            <person name="Adriaenssens E.M."/>
            <person name="Foster-Nyarko E."/>
            <person name="Jarju S."/>
            <person name="Secka A."/>
            <person name="Antonio M."/>
            <person name="Oren A."/>
            <person name="Chaudhuri R.R."/>
            <person name="La Ragione R."/>
            <person name="Hildebrand F."/>
            <person name="Pallen M.J."/>
        </authorList>
    </citation>
    <scope>NUCLEOTIDE SEQUENCE</scope>
    <source>
        <strain evidence="12">14700</strain>
    </source>
</reference>
<organism evidence="12 13">
    <name type="scientific">Candidatus Ornithospirochaeta stercoravium</name>
    <dbReference type="NCBI Taxonomy" id="2840897"/>
    <lineage>
        <taxon>Bacteria</taxon>
        <taxon>Pseudomonadati</taxon>
        <taxon>Spirochaetota</taxon>
        <taxon>Spirochaetia</taxon>
        <taxon>Spirochaetales</taxon>
        <taxon>Spirochaetaceae</taxon>
        <taxon>Spirochaetaceae incertae sedis</taxon>
        <taxon>Candidatus Ornithospirochaeta</taxon>
    </lineage>
</organism>
<dbReference type="InterPro" id="IPR029062">
    <property type="entry name" value="Class_I_gatase-like"/>
</dbReference>
<evidence type="ECO:0000313" key="12">
    <source>
        <dbReference type="EMBL" id="MBO8469657.1"/>
    </source>
</evidence>
<sequence>MKEREHMMLFGGDYNPEQWIDDKNVLDEDIRRFHEMGINTVSVNIFSWSFLEPEEGRYDFSFLSSLLDRLYEEGISVNLATPSGARPKWLSDKYPEVLRVREDRTKMIFGERHNHCYTSPVYREKVRLIDEALSKEFGHHKAVIAWHISNEYGGECHCPLCQEAFHRWLEGRYDSISDLNRKWNNAFWSHIYDSFDSIDSPSSIGESKNPALSLEWKRFVTHQTVDFMNEEIKAVRKYSDLPVTTNMMYDYLGLDYQAFSDSLDFISWDNYPAWGTGFDGDDVLVAADNAMEHDYYRAMKDKPFILMESCPEATNWQPLSHLKRHGVMEAASLEAVAHGSDGVLFFQMRHGRGGYEKFHGALLDSSGCETRTIREARTLGNKLTALKDVIGTVNKPVAGIIRDTESRWAMEGSAGPRNKGLHYRDNLRRVYLGLRSSGLDADVIGPEHDFSAYRILVVPMLYMFRAGLAERLESFTADGGILVVTHWSGVVDEYDSIYPGKTPYGLSEVLGLRRAEIDALQDGAENVTIPVAGNGLGLRKNYTCSVLSEIPEVYSAEPILLYGNDFYKGLPVVTEHDYKKGRSYYIASMMEEDFYHDLFSSLIEKNGIEPIAKALPRGVFASERIGNGKRYIFLQNFSGNDVLLSSSLLNGKRIIGDGDILKPYDTFVFER</sequence>
<keyword evidence="9" id="KW-0479">Metal-binding</keyword>
<comment type="catalytic activity">
    <reaction evidence="1 6">
        <text>Hydrolysis of terminal non-reducing beta-D-galactose residues in beta-D-galactosides.</text>
        <dbReference type="EC" id="3.2.1.23"/>
    </reaction>
</comment>
<dbReference type="EC" id="3.2.1.23" evidence="3 6"/>
<dbReference type="Pfam" id="PF02449">
    <property type="entry name" value="Glyco_hydro_42"/>
    <property type="match status" value="1"/>
</dbReference>
<evidence type="ECO:0000256" key="3">
    <source>
        <dbReference type="ARBA" id="ARBA00012756"/>
    </source>
</evidence>
<evidence type="ECO:0000259" key="11">
    <source>
        <dbReference type="Pfam" id="PF08532"/>
    </source>
</evidence>
<dbReference type="InterPro" id="IPR003476">
    <property type="entry name" value="Glyco_hydro_42"/>
</dbReference>
<keyword evidence="9" id="KW-0862">Zinc</keyword>
<evidence type="ECO:0000256" key="2">
    <source>
        <dbReference type="ARBA" id="ARBA00005940"/>
    </source>
</evidence>
<dbReference type="AlphaFoldDB" id="A0A9D9IBQ4"/>
<dbReference type="GO" id="GO:0005975">
    <property type="term" value="P:carbohydrate metabolic process"/>
    <property type="evidence" value="ECO:0007669"/>
    <property type="project" value="InterPro"/>
</dbReference>
<keyword evidence="4 6" id="KW-0378">Hydrolase</keyword>
<evidence type="ECO:0000256" key="6">
    <source>
        <dbReference type="PIRNR" id="PIRNR001084"/>
    </source>
</evidence>
<feature type="binding site" evidence="9">
    <location>
        <position position="116"/>
    </location>
    <ligand>
        <name>Zn(2+)</name>
        <dbReference type="ChEBI" id="CHEBI:29105"/>
    </ligand>
</feature>
<evidence type="ECO:0000256" key="8">
    <source>
        <dbReference type="PIRSR" id="PIRSR001084-2"/>
    </source>
</evidence>
<dbReference type="PANTHER" id="PTHR36447">
    <property type="entry name" value="BETA-GALACTOSIDASE GANA"/>
    <property type="match status" value="1"/>
</dbReference>